<comment type="caution">
    <text evidence="2">The sequence shown here is derived from an EMBL/GenBank/DDBJ whole genome shotgun (WGS) entry which is preliminary data.</text>
</comment>
<evidence type="ECO:0000313" key="2">
    <source>
        <dbReference type="EMBL" id="MED6136779.1"/>
    </source>
</evidence>
<protein>
    <submittedName>
        <fullName evidence="2">Uncharacterized protein</fullName>
    </submittedName>
</protein>
<dbReference type="EMBL" id="JASCZI010060918">
    <property type="protein sequence ID" value="MED6136779.1"/>
    <property type="molecule type" value="Genomic_DNA"/>
</dbReference>
<dbReference type="Proteomes" id="UP001341840">
    <property type="component" value="Unassembled WGS sequence"/>
</dbReference>
<feature type="compositionally biased region" description="Acidic residues" evidence="1">
    <location>
        <begin position="29"/>
        <end position="40"/>
    </location>
</feature>
<accession>A0ABU6SK41</accession>
<organism evidence="2 3">
    <name type="scientific">Stylosanthes scabra</name>
    <dbReference type="NCBI Taxonomy" id="79078"/>
    <lineage>
        <taxon>Eukaryota</taxon>
        <taxon>Viridiplantae</taxon>
        <taxon>Streptophyta</taxon>
        <taxon>Embryophyta</taxon>
        <taxon>Tracheophyta</taxon>
        <taxon>Spermatophyta</taxon>
        <taxon>Magnoliopsida</taxon>
        <taxon>eudicotyledons</taxon>
        <taxon>Gunneridae</taxon>
        <taxon>Pentapetalae</taxon>
        <taxon>rosids</taxon>
        <taxon>fabids</taxon>
        <taxon>Fabales</taxon>
        <taxon>Fabaceae</taxon>
        <taxon>Papilionoideae</taxon>
        <taxon>50 kb inversion clade</taxon>
        <taxon>dalbergioids sensu lato</taxon>
        <taxon>Dalbergieae</taxon>
        <taxon>Pterocarpus clade</taxon>
        <taxon>Stylosanthes</taxon>
    </lineage>
</organism>
<feature type="compositionally biased region" description="Acidic residues" evidence="1">
    <location>
        <begin position="51"/>
        <end position="61"/>
    </location>
</feature>
<evidence type="ECO:0000256" key="1">
    <source>
        <dbReference type="SAM" id="MobiDB-lite"/>
    </source>
</evidence>
<feature type="region of interest" description="Disordered" evidence="1">
    <location>
        <begin position="25"/>
        <end position="77"/>
    </location>
</feature>
<proteinExistence type="predicted"/>
<name>A0ABU6SK41_9FABA</name>
<reference evidence="2 3" key="1">
    <citation type="journal article" date="2023" name="Plants (Basel)">
        <title>Bridging the Gap: Combining Genomics and Transcriptomics Approaches to Understand Stylosanthes scabra, an Orphan Legume from the Brazilian Caatinga.</title>
        <authorList>
            <person name="Ferreira-Neto J.R.C."/>
            <person name="da Silva M.D."/>
            <person name="Binneck E."/>
            <person name="de Melo N.F."/>
            <person name="da Silva R.H."/>
            <person name="de Melo A.L.T.M."/>
            <person name="Pandolfi V."/>
            <person name="Bustamante F.O."/>
            <person name="Brasileiro-Vidal A.C."/>
            <person name="Benko-Iseppon A.M."/>
        </authorList>
    </citation>
    <scope>NUCLEOTIDE SEQUENCE [LARGE SCALE GENOMIC DNA]</scope>
    <source>
        <tissue evidence="2">Leaves</tissue>
    </source>
</reference>
<keyword evidence="3" id="KW-1185">Reference proteome</keyword>
<evidence type="ECO:0000313" key="3">
    <source>
        <dbReference type="Proteomes" id="UP001341840"/>
    </source>
</evidence>
<gene>
    <name evidence="2" type="ORF">PIB30_059024</name>
</gene>
<sequence>MLGGYENEGLAELFKMVSDANLGGVDADGGFEMEGSESDEPFASGNKNEAEEHDVEDDDTSESNSSGDASEYEDVAGLGEQDIVNKVFRTEDRAYEFYMRLGKYQGFGVRKGDYGKDDRGNLTRR</sequence>